<reference evidence="3" key="1">
    <citation type="submission" date="2020-03" db="EMBL/GenBank/DDBJ databases">
        <title>Phycicoccus flavus sp. nov., a novel endophytic actinobacterium isolated from branch of Kandelia candel.</title>
        <authorList>
            <person name="Tuo L."/>
        </authorList>
    </citation>
    <scope>NUCLEOTIDE SEQUENCE</scope>
    <source>
        <strain evidence="3">CMS6Z-2</strain>
    </source>
</reference>
<dbReference type="RefSeq" id="WP_164896294.1">
    <property type="nucleotide sequence ID" value="NZ_SAYU02000013.1"/>
</dbReference>
<feature type="region of interest" description="Disordered" evidence="1">
    <location>
        <begin position="19"/>
        <end position="60"/>
    </location>
</feature>
<evidence type="ECO:0000256" key="2">
    <source>
        <dbReference type="SAM" id="SignalP"/>
    </source>
</evidence>
<proteinExistence type="predicted"/>
<protein>
    <recommendedName>
        <fullName evidence="5">Lipoprotein</fullName>
    </recommendedName>
</protein>
<gene>
    <name evidence="3" type="ORF">EPD83_005965</name>
</gene>
<evidence type="ECO:0000313" key="3">
    <source>
        <dbReference type="EMBL" id="NHA67601.1"/>
    </source>
</evidence>
<comment type="caution">
    <text evidence="3">The sequence shown here is derived from an EMBL/GenBank/DDBJ whole genome shotgun (WGS) entry which is preliminary data.</text>
</comment>
<sequence>MTAAPTALLLSLVALAGCSSSGSDTPATSSAATASSAASDAASPADSPSASASPAAAEEPTMGELYAKVRKTALAAKSGHVTGRVTSGKEKVSLDIEGTVDGTNQRAVVTIGSGEVEILTVKKKYYLSGDAKFWREQTGNANAAKVLVGKYVKVSGSDAKAVADLSIGSILDAMFTDKDLGALADVTSTVETRSVKGQDVWVASDPSGSEIWVDPETERLMKIVITGDDAGQVTFSDWDAAETVSAPPAGKVLSL</sequence>
<evidence type="ECO:0000313" key="4">
    <source>
        <dbReference type="Proteomes" id="UP000287866"/>
    </source>
</evidence>
<feature type="compositionally biased region" description="Low complexity" evidence="1">
    <location>
        <begin position="19"/>
        <end position="57"/>
    </location>
</feature>
<dbReference type="Proteomes" id="UP000287866">
    <property type="component" value="Unassembled WGS sequence"/>
</dbReference>
<organism evidence="3 4">
    <name type="scientific">Phycicoccus flavus</name>
    <dbReference type="NCBI Taxonomy" id="2502783"/>
    <lineage>
        <taxon>Bacteria</taxon>
        <taxon>Bacillati</taxon>
        <taxon>Actinomycetota</taxon>
        <taxon>Actinomycetes</taxon>
        <taxon>Micrococcales</taxon>
        <taxon>Intrasporangiaceae</taxon>
        <taxon>Phycicoccus</taxon>
    </lineage>
</organism>
<keyword evidence="4" id="KW-1185">Reference proteome</keyword>
<dbReference type="EMBL" id="SAYU02000013">
    <property type="protein sequence ID" value="NHA67601.1"/>
    <property type="molecule type" value="Genomic_DNA"/>
</dbReference>
<accession>A0A8T6R5U8</accession>
<name>A0A8T6R5U8_9MICO</name>
<keyword evidence="2" id="KW-0732">Signal</keyword>
<evidence type="ECO:0008006" key="5">
    <source>
        <dbReference type="Google" id="ProtNLM"/>
    </source>
</evidence>
<feature type="chain" id="PRO_5038941122" description="Lipoprotein" evidence="2">
    <location>
        <begin position="17"/>
        <end position="255"/>
    </location>
</feature>
<evidence type="ECO:0000256" key="1">
    <source>
        <dbReference type="SAM" id="MobiDB-lite"/>
    </source>
</evidence>
<dbReference type="AlphaFoldDB" id="A0A8T6R5U8"/>
<feature type="signal peptide" evidence="2">
    <location>
        <begin position="1"/>
        <end position="16"/>
    </location>
</feature>